<dbReference type="PANTHER" id="PTHR45709">
    <property type="entry name" value="LARGE SUBUNIT GTPASE 1 HOMOLOG-RELATED"/>
    <property type="match status" value="1"/>
</dbReference>
<evidence type="ECO:0000256" key="1">
    <source>
        <dbReference type="ARBA" id="ARBA00022490"/>
    </source>
</evidence>
<dbReference type="Proteomes" id="UP000246991">
    <property type="component" value="Unassembled WGS sequence"/>
</dbReference>
<evidence type="ECO:0000256" key="3">
    <source>
        <dbReference type="ARBA" id="ARBA00022801"/>
    </source>
</evidence>
<keyword evidence="4" id="KW-0342">GTP-binding</keyword>
<feature type="region of interest" description="Disordered" evidence="5">
    <location>
        <begin position="1"/>
        <end position="37"/>
    </location>
</feature>
<evidence type="ECO:0000256" key="4">
    <source>
        <dbReference type="ARBA" id="ARBA00023134"/>
    </source>
</evidence>
<dbReference type="SUPFAM" id="SSF52540">
    <property type="entry name" value="P-loop containing nucleoside triphosphate hydrolases"/>
    <property type="match status" value="1"/>
</dbReference>
<dbReference type="GO" id="GO:0000054">
    <property type="term" value="P:ribosomal subunit export from nucleus"/>
    <property type="evidence" value="ECO:0007669"/>
    <property type="project" value="TreeGrafter"/>
</dbReference>
<reference evidence="7 8" key="1">
    <citation type="submission" date="2018-03" db="EMBL/GenBank/DDBJ databases">
        <title>Genomes of Pezizomycetes fungi and the evolution of truffles.</title>
        <authorList>
            <person name="Murat C."/>
            <person name="Payen T."/>
            <person name="Noel B."/>
            <person name="Kuo A."/>
            <person name="Martin F.M."/>
        </authorList>
    </citation>
    <scope>NUCLEOTIDE SEQUENCE [LARGE SCALE GENOMIC DNA]</scope>
    <source>
        <strain evidence="7">091103-1</strain>
    </source>
</reference>
<dbReference type="Pfam" id="PF01926">
    <property type="entry name" value="MMR_HSR1"/>
    <property type="match status" value="1"/>
</dbReference>
<dbReference type="GO" id="GO:0005829">
    <property type="term" value="C:cytosol"/>
    <property type="evidence" value="ECO:0007669"/>
    <property type="project" value="TreeGrafter"/>
</dbReference>
<dbReference type="AlphaFoldDB" id="A0A317SLR3"/>
<dbReference type="OrthoDB" id="61815at2759"/>
<dbReference type="CDD" id="cd01857">
    <property type="entry name" value="HSR1_MMR1"/>
    <property type="match status" value="1"/>
</dbReference>
<gene>
    <name evidence="7" type="ORF">C7212DRAFT_358340</name>
</gene>
<evidence type="ECO:0000313" key="7">
    <source>
        <dbReference type="EMBL" id="PWW75208.1"/>
    </source>
</evidence>
<evidence type="ECO:0000256" key="2">
    <source>
        <dbReference type="ARBA" id="ARBA00022741"/>
    </source>
</evidence>
<dbReference type="InterPro" id="IPR006073">
    <property type="entry name" value="GTP-bd"/>
</dbReference>
<dbReference type="InterPro" id="IPR027417">
    <property type="entry name" value="P-loop_NTPase"/>
</dbReference>
<evidence type="ECO:0000259" key="6">
    <source>
        <dbReference type="Pfam" id="PF01926"/>
    </source>
</evidence>
<sequence length="474" mass="53014">MVLAESKNRVGLGRALMNSRSGSSHKTNSKHGDGFGVVRDGESDALYTTEKHEADWYRMRSITQQNEFLNTAELADTDFTAEKVAKTKHRQNKQQLTVPRRPHWDSTTTPAELERHEKDSLMHWCRGLAELQEAKALLMTPFERNLEVWRGDLVVQIVHARNPLMFRCEDLERYIKERSAWADCFEKEGIKYQFFSAALAKQTNEEYYSVDEEEEPTRIGLVGYPNVGNVENHRGKSSTINALIGAKKVSVSSTPGKTKHFQTLHLGEKIVLYDCPGLIFPNFATTKAELVCNGVLPIDQLREFSDPTTLVAQWIPQQFLRSLYGIKIRTRPCEEGGTGVLTGEELLMAPPIGPSNSHKDPYNEAYLPQNRRAGAYLGQDHDDDLACEDLPIAEMGENSHDLDGKFFAEGRGSLGHMKTPFYLGAGAAGALPGGKHLSGRKARTMISLDSNLSPDEVRKAMGGKKHFKGRKNIK</sequence>
<dbReference type="InterPro" id="IPR043358">
    <property type="entry name" value="GNL1-like"/>
</dbReference>
<dbReference type="GO" id="GO:0003924">
    <property type="term" value="F:GTPase activity"/>
    <property type="evidence" value="ECO:0007669"/>
    <property type="project" value="InterPro"/>
</dbReference>
<feature type="domain" description="G" evidence="6">
    <location>
        <begin position="218"/>
        <end position="280"/>
    </location>
</feature>
<organism evidence="7 8">
    <name type="scientific">Tuber magnatum</name>
    <name type="common">white Piedmont truffle</name>
    <dbReference type="NCBI Taxonomy" id="42249"/>
    <lineage>
        <taxon>Eukaryota</taxon>
        <taxon>Fungi</taxon>
        <taxon>Dikarya</taxon>
        <taxon>Ascomycota</taxon>
        <taxon>Pezizomycotina</taxon>
        <taxon>Pezizomycetes</taxon>
        <taxon>Pezizales</taxon>
        <taxon>Tuberaceae</taxon>
        <taxon>Tuber</taxon>
    </lineage>
</organism>
<evidence type="ECO:0000256" key="5">
    <source>
        <dbReference type="SAM" id="MobiDB-lite"/>
    </source>
</evidence>
<feature type="compositionally biased region" description="Basic residues" evidence="5">
    <location>
        <begin position="461"/>
        <end position="474"/>
    </location>
</feature>
<keyword evidence="8" id="KW-1185">Reference proteome</keyword>
<dbReference type="PANTHER" id="PTHR45709:SF2">
    <property type="entry name" value="LARGE SUBUNIT GTPASE 1 HOMOLOG"/>
    <property type="match status" value="1"/>
</dbReference>
<proteinExistence type="predicted"/>
<protein>
    <submittedName>
        <fullName evidence="7">P-loop containing nucleoside triphosphate hydrolase protein</fullName>
    </submittedName>
</protein>
<comment type="caution">
    <text evidence="7">The sequence shown here is derived from an EMBL/GenBank/DDBJ whole genome shotgun (WGS) entry which is preliminary data.</text>
</comment>
<keyword evidence="2" id="KW-0547">Nucleotide-binding</keyword>
<feature type="region of interest" description="Disordered" evidence="5">
    <location>
        <begin position="455"/>
        <end position="474"/>
    </location>
</feature>
<name>A0A317SLR3_9PEZI</name>
<keyword evidence="3 7" id="KW-0378">Hydrolase</keyword>
<dbReference type="GO" id="GO:0005525">
    <property type="term" value="F:GTP binding"/>
    <property type="evidence" value="ECO:0007669"/>
    <property type="project" value="UniProtKB-KW"/>
</dbReference>
<accession>A0A317SLR3</accession>
<dbReference type="EMBL" id="PYWC01000049">
    <property type="protein sequence ID" value="PWW75208.1"/>
    <property type="molecule type" value="Genomic_DNA"/>
</dbReference>
<keyword evidence="1" id="KW-0963">Cytoplasm</keyword>
<dbReference type="STRING" id="42249.A0A317SLR3"/>
<dbReference type="Gene3D" id="3.40.50.300">
    <property type="entry name" value="P-loop containing nucleotide triphosphate hydrolases"/>
    <property type="match status" value="1"/>
</dbReference>
<evidence type="ECO:0000313" key="8">
    <source>
        <dbReference type="Proteomes" id="UP000246991"/>
    </source>
</evidence>
<feature type="region of interest" description="Disordered" evidence="5">
    <location>
        <begin position="87"/>
        <end position="108"/>
    </location>
</feature>